<dbReference type="InterPro" id="IPR029026">
    <property type="entry name" value="tRNA_m1G_MTases_N"/>
</dbReference>
<keyword evidence="3" id="KW-0808">Transferase</keyword>
<keyword evidence="2 5" id="KW-0489">Methyltransferase</keyword>
<dbReference type="InterPro" id="IPR053888">
    <property type="entry name" value="MRM3-like_sub_bind"/>
</dbReference>
<evidence type="ECO:0000256" key="3">
    <source>
        <dbReference type="ARBA" id="ARBA00022679"/>
    </source>
</evidence>
<reference evidence="5" key="1">
    <citation type="submission" date="2021-02" db="EMBL/GenBank/DDBJ databases">
        <title>Natronogracilivirga saccharolytica gen. nov. sp. nov. a new anaerobic, haloalkiliphilic carbohydrate-fermenting bacterium from soda lake and proposing of Cyclonatronumiaceae fam. nov. in the phylum Balneolaeota.</title>
        <authorList>
            <person name="Zhilina T.N."/>
            <person name="Sorokin D.Y."/>
            <person name="Zavarzina D.G."/>
            <person name="Toshchakov S.V."/>
            <person name="Kublanov I.V."/>
        </authorList>
    </citation>
    <scope>NUCLEOTIDE SEQUENCE</scope>
    <source>
        <strain evidence="5">Z-1702</strain>
    </source>
</reference>
<dbReference type="PANTHER" id="PTHR43191">
    <property type="entry name" value="RRNA METHYLTRANSFERASE 3"/>
    <property type="match status" value="1"/>
</dbReference>
<dbReference type="AlphaFoldDB" id="A0A8J7UUC7"/>
<feature type="domain" description="RNA 2-O ribose methyltransferase substrate binding" evidence="4">
    <location>
        <begin position="28"/>
        <end position="108"/>
    </location>
</feature>
<dbReference type="Proteomes" id="UP000673975">
    <property type="component" value="Unassembled WGS sequence"/>
</dbReference>
<dbReference type="Pfam" id="PF22435">
    <property type="entry name" value="MRM3-like_sub_bind"/>
    <property type="match status" value="1"/>
</dbReference>
<dbReference type="Pfam" id="PF00588">
    <property type="entry name" value="SpoU_methylase"/>
    <property type="match status" value="1"/>
</dbReference>
<dbReference type="InterPro" id="IPR029064">
    <property type="entry name" value="Ribosomal_eL30-like_sf"/>
</dbReference>
<protein>
    <submittedName>
        <fullName evidence="5">RNA methyltransferase</fullName>
    </submittedName>
</protein>
<dbReference type="GO" id="GO:0003723">
    <property type="term" value="F:RNA binding"/>
    <property type="evidence" value="ECO:0007669"/>
    <property type="project" value="InterPro"/>
</dbReference>
<evidence type="ECO:0000259" key="4">
    <source>
        <dbReference type="SMART" id="SM00967"/>
    </source>
</evidence>
<evidence type="ECO:0000256" key="1">
    <source>
        <dbReference type="ARBA" id="ARBA00007228"/>
    </source>
</evidence>
<dbReference type="GO" id="GO:0032259">
    <property type="term" value="P:methylation"/>
    <property type="evidence" value="ECO:0007669"/>
    <property type="project" value="UniProtKB-KW"/>
</dbReference>
<dbReference type="GO" id="GO:0008173">
    <property type="term" value="F:RNA methyltransferase activity"/>
    <property type="evidence" value="ECO:0007669"/>
    <property type="project" value="InterPro"/>
</dbReference>
<dbReference type="SMART" id="SM00967">
    <property type="entry name" value="SpoU_sub_bind"/>
    <property type="match status" value="1"/>
</dbReference>
<comment type="similarity">
    <text evidence="1">Belongs to the class IV-like SAM-binding methyltransferase superfamily. RNA methyltransferase TrmH family.</text>
</comment>
<proteinExistence type="inferred from homology"/>
<name>A0A8J7UUC7_9BACT</name>
<dbReference type="GO" id="GO:0006396">
    <property type="term" value="P:RNA processing"/>
    <property type="evidence" value="ECO:0007669"/>
    <property type="project" value="InterPro"/>
</dbReference>
<gene>
    <name evidence="5" type="ORF">NATSA_01480</name>
</gene>
<evidence type="ECO:0000313" key="5">
    <source>
        <dbReference type="EMBL" id="MBP3191326.1"/>
    </source>
</evidence>
<comment type="caution">
    <text evidence="5">The sequence shown here is derived from an EMBL/GenBank/DDBJ whole genome shotgun (WGS) entry which is preliminary data.</text>
</comment>
<dbReference type="CDD" id="cd18095">
    <property type="entry name" value="SpoU-like_rRNA-MTase"/>
    <property type="match status" value="1"/>
</dbReference>
<dbReference type="Gene3D" id="3.30.1330.30">
    <property type="match status" value="1"/>
</dbReference>
<sequence length="283" mass="30470">MNPLSKNRAKQIKALKKRSERYEKGLFLIEGLRSVMQVIQNDILEIQYLIFDENTKRNGHPDDEARNLLRSEVPDHKLLTAGSGLFKELCDTENTQGVMAVAKMPDPVYISDLLEKKGVLLAVDRVQDPGNLGTMIRSAVWFGAAGLVLAPGTVDQFHPKVVRGTTGATGVLPWLESDLVDFFDAALQKGWKVHILDGGKDARSWKQVSPGGMDIIAASNEAGGVSPEVSAYADREQGCGKVRIDAHGRSDAGAQNIKAPGVESLNVAVATGILLSKLAGECA</sequence>
<dbReference type="PANTHER" id="PTHR43191:SF2">
    <property type="entry name" value="RRNA METHYLTRANSFERASE 3, MITOCHONDRIAL"/>
    <property type="match status" value="1"/>
</dbReference>
<dbReference type="InterPro" id="IPR013123">
    <property type="entry name" value="SpoU_subst-bd"/>
</dbReference>
<dbReference type="EMBL" id="JAFIDN010000001">
    <property type="protein sequence ID" value="MBP3191326.1"/>
    <property type="molecule type" value="Genomic_DNA"/>
</dbReference>
<dbReference type="SUPFAM" id="SSF55315">
    <property type="entry name" value="L30e-like"/>
    <property type="match status" value="1"/>
</dbReference>
<evidence type="ECO:0000313" key="6">
    <source>
        <dbReference type="Proteomes" id="UP000673975"/>
    </source>
</evidence>
<dbReference type="InterPro" id="IPR029028">
    <property type="entry name" value="Alpha/beta_knot_MTases"/>
</dbReference>
<dbReference type="SUPFAM" id="SSF75217">
    <property type="entry name" value="alpha/beta knot"/>
    <property type="match status" value="1"/>
</dbReference>
<dbReference type="InterPro" id="IPR001537">
    <property type="entry name" value="SpoU_MeTrfase"/>
</dbReference>
<accession>A0A8J7UUC7</accession>
<evidence type="ECO:0000256" key="2">
    <source>
        <dbReference type="ARBA" id="ARBA00022603"/>
    </source>
</evidence>
<keyword evidence="6" id="KW-1185">Reference proteome</keyword>
<dbReference type="RefSeq" id="WP_210509706.1">
    <property type="nucleotide sequence ID" value="NZ_JAFIDN010000001.1"/>
</dbReference>
<dbReference type="Gene3D" id="3.40.1280.10">
    <property type="match status" value="1"/>
</dbReference>
<organism evidence="5 6">
    <name type="scientific">Natronogracilivirga saccharolytica</name>
    <dbReference type="NCBI Taxonomy" id="2812953"/>
    <lineage>
        <taxon>Bacteria</taxon>
        <taxon>Pseudomonadati</taxon>
        <taxon>Balneolota</taxon>
        <taxon>Balneolia</taxon>
        <taxon>Balneolales</taxon>
        <taxon>Cyclonatronaceae</taxon>
        <taxon>Natronogracilivirga</taxon>
    </lineage>
</organism>
<dbReference type="InterPro" id="IPR051259">
    <property type="entry name" value="rRNA_Methyltransferase"/>
</dbReference>
<dbReference type="GO" id="GO:0005737">
    <property type="term" value="C:cytoplasm"/>
    <property type="evidence" value="ECO:0007669"/>
    <property type="project" value="UniProtKB-ARBA"/>
</dbReference>